<dbReference type="AlphaFoldDB" id="A0A852RWZ0"/>
<reference evidence="1 2" key="1">
    <citation type="submission" date="2020-07" db="EMBL/GenBank/DDBJ databases">
        <title>Sequencing the genomes of 1000 actinobacteria strains.</title>
        <authorList>
            <person name="Klenk H.-P."/>
        </authorList>
    </citation>
    <scope>NUCLEOTIDE SEQUENCE [LARGE SCALE GENOMIC DNA]</scope>
    <source>
        <strain evidence="1 2">DSM 19082</strain>
    </source>
</reference>
<sequence length="277" mass="29975">MSRRRAPRADGQARQNRAEQLFLHQRHAWDHHLKRHGAGGCSGYSTRPAEWRVRCPICMKMTTFESLQEEHAPQQSGASLLGSDRCVVLTCSACNGGANLTYEMQAASPETSTTHASPLGCPTHGLVLDHSRGDLILIADELPLVLTDLKSAFLVAFATLGYGWSTTAGLRPVRTAIQSGTLPPNGTCSIVKLRDHDGQNIVMQLSGPSRSILVQAASGIAVQLPCPGSASLPILDGLAVRTRQWSWPTLNGSHKQLEVARRAGNLFHTDFCDGHSW</sequence>
<accession>A0A852RWZ0</accession>
<gene>
    <name evidence="1" type="ORF">BJ958_002608</name>
</gene>
<dbReference type="EMBL" id="JACCBF010000001">
    <property type="protein sequence ID" value="NYD31062.1"/>
    <property type="molecule type" value="Genomic_DNA"/>
</dbReference>
<dbReference type="Proteomes" id="UP000582231">
    <property type="component" value="Unassembled WGS sequence"/>
</dbReference>
<evidence type="ECO:0000313" key="2">
    <source>
        <dbReference type="Proteomes" id="UP000582231"/>
    </source>
</evidence>
<evidence type="ECO:0000313" key="1">
    <source>
        <dbReference type="EMBL" id="NYD31062.1"/>
    </source>
</evidence>
<protein>
    <recommendedName>
        <fullName evidence="3">HNH endonuclease</fullName>
    </recommendedName>
</protein>
<proteinExistence type="predicted"/>
<name>A0A852RWZ0_9ACTN</name>
<keyword evidence="2" id="KW-1185">Reference proteome</keyword>
<comment type="caution">
    <text evidence="1">The sequence shown here is derived from an EMBL/GenBank/DDBJ whole genome shotgun (WGS) entry which is preliminary data.</text>
</comment>
<organism evidence="1 2">
    <name type="scientific">Nocardioides kongjuensis</name>
    <dbReference type="NCBI Taxonomy" id="349522"/>
    <lineage>
        <taxon>Bacteria</taxon>
        <taxon>Bacillati</taxon>
        <taxon>Actinomycetota</taxon>
        <taxon>Actinomycetes</taxon>
        <taxon>Propionibacteriales</taxon>
        <taxon>Nocardioidaceae</taxon>
        <taxon>Nocardioides</taxon>
    </lineage>
</organism>
<evidence type="ECO:0008006" key="3">
    <source>
        <dbReference type="Google" id="ProtNLM"/>
    </source>
</evidence>